<dbReference type="Proteomes" id="UP001187192">
    <property type="component" value="Unassembled WGS sequence"/>
</dbReference>
<feature type="domain" description="CTLH" evidence="2">
    <location>
        <begin position="58"/>
        <end position="114"/>
    </location>
</feature>
<accession>A0AA87ZNU2</accession>
<evidence type="ECO:0000256" key="1">
    <source>
        <dbReference type="SAM" id="MobiDB-lite"/>
    </source>
</evidence>
<feature type="domain" description="CTLH" evidence="2">
    <location>
        <begin position="465"/>
        <end position="522"/>
    </location>
</feature>
<feature type="compositionally biased region" description="Polar residues" evidence="1">
    <location>
        <begin position="632"/>
        <end position="651"/>
    </location>
</feature>
<dbReference type="EMBL" id="BTGU01000002">
    <property type="protein sequence ID" value="GMN30073.1"/>
    <property type="molecule type" value="Genomic_DNA"/>
</dbReference>
<dbReference type="PANTHER" id="PTHR12864">
    <property type="entry name" value="RAN BINDING PROTEIN 9-RELATED"/>
    <property type="match status" value="1"/>
</dbReference>
<dbReference type="InterPro" id="IPR050618">
    <property type="entry name" value="Ubq-SigPath_Reg"/>
</dbReference>
<dbReference type="SMART" id="SM00668">
    <property type="entry name" value="CTLH"/>
    <property type="match status" value="2"/>
</dbReference>
<evidence type="ECO:0000313" key="3">
    <source>
        <dbReference type="EMBL" id="GMN30073.1"/>
    </source>
</evidence>
<reference evidence="3" key="1">
    <citation type="submission" date="2023-07" db="EMBL/GenBank/DDBJ databases">
        <title>draft genome sequence of fig (Ficus carica).</title>
        <authorList>
            <person name="Takahashi T."/>
            <person name="Nishimura K."/>
        </authorList>
    </citation>
    <scope>NUCLEOTIDE SEQUENCE</scope>
</reference>
<feature type="compositionally biased region" description="Polar residues" evidence="1">
    <location>
        <begin position="427"/>
        <end position="436"/>
    </location>
</feature>
<keyword evidence="4" id="KW-1185">Reference proteome</keyword>
<feature type="region of interest" description="Disordered" evidence="1">
    <location>
        <begin position="30"/>
        <end position="53"/>
    </location>
</feature>
<dbReference type="InterPro" id="IPR006595">
    <property type="entry name" value="CTLH_C"/>
</dbReference>
<feature type="region of interest" description="Disordered" evidence="1">
    <location>
        <begin position="632"/>
        <end position="669"/>
    </location>
</feature>
<dbReference type="InterPro" id="IPR024964">
    <property type="entry name" value="CTLH/CRA"/>
</dbReference>
<feature type="compositionally biased region" description="Low complexity" evidence="1">
    <location>
        <begin position="32"/>
        <end position="53"/>
    </location>
</feature>
<proteinExistence type="predicted"/>
<gene>
    <name evidence="3" type="ORF">TIFTF001_002674</name>
</gene>
<feature type="compositionally biased region" description="Low complexity" evidence="1">
    <location>
        <begin position="652"/>
        <end position="663"/>
    </location>
</feature>
<dbReference type="PROSITE" id="PS50897">
    <property type="entry name" value="CTLH"/>
    <property type="match status" value="2"/>
</dbReference>
<comment type="caution">
    <text evidence="3">The sequence shown here is derived from an EMBL/GenBank/DDBJ whole genome shotgun (WGS) entry which is preliminary data.</text>
</comment>
<sequence>MESTPPVNWETLDALVIDFAKSENLIEDSFASSSSPSSVHSSPSSSSSPSLSSSSYHSRLIIRQIRLSLEAGDVDAAIDLLRAHAPFILDDHRLLFRLHKQKFIELLRRGTSEDRDSAISCLRTSLAPCALDAYPEAYEEFKHVLLAFIYDKDDQSSPVANEWSERRRFDIAGLFSTVLRAHLHAYDPLFSMTLRYLISIHKGFCFRQGISSPISDLTERLLLEEHDPPATLQETLYEAPPFDEVDIQALAHAVELTRQGAVDSLRFAKGDLFQAFQNELCRMKLDVTMLDELVREYCVYRGIVDSVLASPSGIQTLSKQLKVEQPVVWSCSSLEVDCGTSKNSTGDSFISNAQVDDSPEKNVDLSSIQGSDVEVRYAFEPTTIHEDCSTSGSHQLENLRVHLRSRISARERSKRKRWRGRHDDGGYTSSISLDESSKQEVSASNIERQVVDRNFIIDIKNREEKYEIVLGMKELASRGMAGEVVDEVNALDPNFFVQNPILLFQLKQVEFLKLVSSGDYSGALRVACSHLGPLASSDPSLLKPLKETLLALLQPNEDALGKGLPLHALASSLQVAIGKRLGIEEPQLMKIIRTTLHSHNEWFKLQMCKDRFESLLQIDSLKEANPPLLTSITTSKMKTDRSSTGSPQATLSSSSRMSEDGSSPTQVSSRDVICDENAILKVMEFLALPRADAIHLLVQYNGNAETVIQQIFA</sequence>
<name>A0AA87ZNU2_FICCA</name>
<feature type="region of interest" description="Disordered" evidence="1">
    <location>
        <begin position="412"/>
        <end position="436"/>
    </location>
</feature>
<protein>
    <recommendedName>
        <fullName evidence="2">CTLH domain-containing protein</fullName>
    </recommendedName>
</protein>
<dbReference type="Pfam" id="PF10607">
    <property type="entry name" value="CTLH"/>
    <property type="match status" value="1"/>
</dbReference>
<dbReference type="Gramene" id="FCD_00006372-RA">
    <property type="protein sequence ID" value="FCD_00006372-RA:cds"/>
    <property type="gene ID" value="FCD_00006372"/>
</dbReference>
<organism evidence="3 4">
    <name type="scientific">Ficus carica</name>
    <name type="common">Common fig</name>
    <dbReference type="NCBI Taxonomy" id="3494"/>
    <lineage>
        <taxon>Eukaryota</taxon>
        <taxon>Viridiplantae</taxon>
        <taxon>Streptophyta</taxon>
        <taxon>Embryophyta</taxon>
        <taxon>Tracheophyta</taxon>
        <taxon>Spermatophyta</taxon>
        <taxon>Magnoliopsida</taxon>
        <taxon>eudicotyledons</taxon>
        <taxon>Gunneridae</taxon>
        <taxon>Pentapetalae</taxon>
        <taxon>rosids</taxon>
        <taxon>fabids</taxon>
        <taxon>Rosales</taxon>
        <taxon>Moraceae</taxon>
        <taxon>Ficeae</taxon>
        <taxon>Ficus</taxon>
    </lineage>
</organism>
<evidence type="ECO:0000259" key="2">
    <source>
        <dbReference type="PROSITE" id="PS50897"/>
    </source>
</evidence>
<evidence type="ECO:0000313" key="4">
    <source>
        <dbReference type="Proteomes" id="UP001187192"/>
    </source>
</evidence>
<dbReference type="AlphaFoldDB" id="A0AA87ZNU2"/>